<reference evidence="1 2" key="1">
    <citation type="journal article" date="2016" name="Mol. Biol. Evol.">
        <title>Comparative Genomics of Early-Diverging Mushroom-Forming Fungi Provides Insights into the Origins of Lignocellulose Decay Capabilities.</title>
        <authorList>
            <person name="Nagy L.G."/>
            <person name="Riley R."/>
            <person name="Tritt A."/>
            <person name="Adam C."/>
            <person name="Daum C."/>
            <person name="Floudas D."/>
            <person name="Sun H."/>
            <person name="Yadav J.S."/>
            <person name="Pangilinan J."/>
            <person name="Larsson K.H."/>
            <person name="Matsuura K."/>
            <person name="Barry K."/>
            <person name="Labutti K."/>
            <person name="Kuo R."/>
            <person name="Ohm R.A."/>
            <person name="Bhattacharya S.S."/>
            <person name="Shirouzu T."/>
            <person name="Yoshinaga Y."/>
            <person name="Martin F.M."/>
            <person name="Grigoriev I.V."/>
            <person name="Hibbett D.S."/>
        </authorList>
    </citation>
    <scope>NUCLEOTIDE SEQUENCE [LARGE SCALE GENOMIC DNA]</scope>
    <source>
        <strain evidence="1 2">CBS 109695</strain>
    </source>
</reference>
<organism evidence="1 2">
    <name type="scientific">Athelia psychrophila</name>
    <dbReference type="NCBI Taxonomy" id="1759441"/>
    <lineage>
        <taxon>Eukaryota</taxon>
        <taxon>Fungi</taxon>
        <taxon>Dikarya</taxon>
        <taxon>Basidiomycota</taxon>
        <taxon>Agaricomycotina</taxon>
        <taxon>Agaricomycetes</taxon>
        <taxon>Agaricomycetidae</taxon>
        <taxon>Atheliales</taxon>
        <taxon>Atheliaceae</taxon>
        <taxon>Athelia</taxon>
    </lineage>
</organism>
<evidence type="ECO:0000313" key="1">
    <source>
        <dbReference type="EMBL" id="KZP20413.1"/>
    </source>
</evidence>
<dbReference type="Proteomes" id="UP000076532">
    <property type="component" value="Unassembled WGS sequence"/>
</dbReference>
<protein>
    <submittedName>
        <fullName evidence="1">Uncharacterized protein</fullName>
    </submittedName>
</protein>
<gene>
    <name evidence="1" type="ORF">FIBSPDRAFT_538955</name>
</gene>
<keyword evidence="2" id="KW-1185">Reference proteome</keyword>
<evidence type="ECO:0000313" key="2">
    <source>
        <dbReference type="Proteomes" id="UP000076532"/>
    </source>
</evidence>
<sequence length="111" mass="12225">MWGEGVLSALIEQRDEEVLPALIEQRESRILEMHGCNRSHLSNTVTGCAIEPAVTESIRRKPALRGTSMSVQKVVGMSREAKQRARMNLVGHEVDTASESEGEHGAQSEEI</sequence>
<dbReference type="AlphaFoldDB" id="A0A166J252"/>
<proteinExistence type="predicted"/>
<dbReference type="EMBL" id="KV417555">
    <property type="protein sequence ID" value="KZP20413.1"/>
    <property type="molecule type" value="Genomic_DNA"/>
</dbReference>
<name>A0A166J252_9AGAM</name>
<accession>A0A166J252</accession>